<dbReference type="Pfam" id="PF07669">
    <property type="entry name" value="Eco57I"/>
    <property type="match status" value="1"/>
</dbReference>
<evidence type="ECO:0000256" key="1">
    <source>
        <dbReference type="ARBA" id="ARBA00011900"/>
    </source>
</evidence>
<dbReference type="Proteomes" id="UP000001880">
    <property type="component" value="Chromosome"/>
</dbReference>
<dbReference type="InterPro" id="IPR011639">
    <property type="entry name" value="MethylTrfase_TaqI-like_dom"/>
</dbReference>
<accession>D0LS72</accession>
<evidence type="ECO:0000256" key="2">
    <source>
        <dbReference type="ARBA" id="ARBA00022603"/>
    </source>
</evidence>
<dbReference type="Pfam" id="PF22654">
    <property type="entry name" value="DUF7008"/>
    <property type="match status" value="1"/>
</dbReference>
<organism evidence="9 10">
    <name type="scientific">Haliangium ochraceum (strain DSM 14365 / JCM 11303 / SMP-2)</name>
    <dbReference type="NCBI Taxonomy" id="502025"/>
    <lineage>
        <taxon>Bacteria</taxon>
        <taxon>Pseudomonadati</taxon>
        <taxon>Myxococcota</taxon>
        <taxon>Polyangia</taxon>
        <taxon>Haliangiales</taxon>
        <taxon>Kofleriaceae</taxon>
        <taxon>Haliangium</taxon>
    </lineage>
</organism>
<dbReference type="GO" id="GO:0009007">
    <property type="term" value="F:site-specific DNA-methyltransferase (adenine-specific) activity"/>
    <property type="evidence" value="ECO:0007669"/>
    <property type="project" value="UniProtKB-EC"/>
</dbReference>
<dbReference type="NCBIfam" id="NF033451">
    <property type="entry name" value="BREX_2_MTaseX"/>
    <property type="match status" value="1"/>
</dbReference>
<dbReference type="eggNOG" id="COG0827">
    <property type="taxonomic scope" value="Bacteria"/>
</dbReference>
<evidence type="ECO:0000256" key="3">
    <source>
        <dbReference type="ARBA" id="ARBA00022679"/>
    </source>
</evidence>
<dbReference type="PANTHER" id="PTHR33841:SF1">
    <property type="entry name" value="DNA METHYLTRANSFERASE A"/>
    <property type="match status" value="1"/>
</dbReference>
<dbReference type="HOGENOM" id="CLU_269467_0_0_7"/>
<dbReference type="InterPro" id="IPR050953">
    <property type="entry name" value="N4_N6_ade-DNA_methylase"/>
</dbReference>
<dbReference type="GO" id="GO:0032259">
    <property type="term" value="P:methylation"/>
    <property type="evidence" value="ECO:0007669"/>
    <property type="project" value="UniProtKB-KW"/>
</dbReference>
<dbReference type="InterPro" id="IPR002052">
    <property type="entry name" value="DNA_methylase_N6_adenine_CS"/>
</dbReference>
<dbReference type="STRING" id="502025.Hoch_1202"/>
<feature type="compositionally biased region" description="Pro residues" evidence="6">
    <location>
        <begin position="968"/>
        <end position="977"/>
    </location>
</feature>
<evidence type="ECO:0000256" key="5">
    <source>
        <dbReference type="ARBA" id="ARBA00047942"/>
    </source>
</evidence>
<feature type="domain" description="Type II methyltransferase M.TaqI-like" evidence="7">
    <location>
        <begin position="260"/>
        <end position="434"/>
    </location>
</feature>
<keyword evidence="2" id="KW-0489">Methyltransferase</keyword>
<feature type="domain" description="DUF7008" evidence="8">
    <location>
        <begin position="814"/>
        <end position="1166"/>
    </location>
</feature>
<dbReference type="REBASE" id="22289">
    <property type="entry name" value="HocORF1202P"/>
</dbReference>
<dbReference type="EMBL" id="CP001804">
    <property type="protein sequence ID" value="ACY13769.1"/>
    <property type="molecule type" value="Genomic_DNA"/>
</dbReference>
<comment type="catalytic activity">
    <reaction evidence="5">
        <text>a 2'-deoxyadenosine in DNA + S-adenosyl-L-methionine = an N(6)-methyl-2'-deoxyadenosine in DNA + S-adenosyl-L-homocysteine + H(+)</text>
        <dbReference type="Rhea" id="RHEA:15197"/>
        <dbReference type="Rhea" id="RHEA-COMP:12418"/>
        <dbReference type="Rhea" id="RHEA-COMP:12419"/>
        <dbReference type="ChEBI" id="CHEBI:15378"/>
        <dbReference type="ChEBI" id="CHEBI:57856"/>
        <dbReference type="ChEBI" id="CHEBI:59789"/>
        <dbReference type="ChEBI" id="CHEBI:90615"/>
        <dbReference type="ChEBI" id="CHEBI:90616"/>
        <dbReference type="EC" id="2.1.1.72"/>
    </reaction>
</comment>
<reference evidence="9 10" key="1">
    <citation type="journal article" date="2010" name="Stand. Genomic Sci.">
        <title>Complete genome sequence of Haliangium ochraceum type strain (SMP-2).</title>
        <authorList>
            <consortium name="US DOE Joint Genome Institute (JGI-PGF)"/>
            <person name="Ivanova N."/>
            <person name="Daum C."/>
            <person name="Lang E."/>
            <person name="Abt B."/>
            <person name="Kopitz M."/>
            <person name="Saunders E."/>
            <person name="Lapidus A."/>
            <person name="Lucas S."/>
            <person name="Glavina Del Rio T."/>
            <person name="Nolan M."/>
            <person name="Tice H."/>
            <person name="Copeland A."/>
            <person name="Cheng J.F."/>
            <person name="Chen F."/>
            <person name="Bruce D."/>
            <person name="Goodwin L."/>
            <person name="Pitluck S."/>
            <person name="Mavromatis K."/>
            <person name="Pati A."/>
            <person name="Mikhailova N."/>
            <person name="Chen A."/>
            <person name="Palaniappan K."/>
            <person name="Land M."/>
            <person name="Hauser L."/>
            <person name="Chang Y.J."/>
            <person name="Jeffries C.D."/>
            <person name="Detter J.C."/>
            <person name="Brettin T."/>
            <person name="Rohde M."/>
            <person name="Goker M."/>
            <person name="Bristow J."/>
            <person name="Markowitz V."/>
            <person name="Eisen J.A."/>
            <person name="Hugenholtz P."/>
            <person name="Kyrpides N.C."/>
            <person name="Klenk H.P."/>
        </authorList>
    </citation>
    <scope>NUCLEOTIDE SEQUENCE [LARGE SCALE GENOMIC DNA]</scope>
    <source>
        <strain evidence="10">DSM 14365 / CIP 107738 / JCM 11303 / AJ 13395 / SMP-2</strain>
    </source>
</reference>
<dbReference type="SUPFAM" id="SSF53335">
    <property type="entry name" value="S-adenosyl-L-methionine-dependent methyltransferases"/>
    <property type="match status" value="1"/>
</dbReference>
<dbReference type="PANTHER" id="PTHR33841">
    <property type="entry name" value="DNA METHYLTRANSFERASE YEEA-RELATED"/>
    <property type="match status" value="1"/>
</dbReference>
<feature type="region of interest" description="Disordered" evidence="6">
    <location>
        <begin position="958"/>
        <end position="980"/>
    </location>
</feature>
<evidence type="ECO:0000256" key="4">
    <source>
        <dbReference type="ARBA" id="ARBA00022691"/>
    </source>
</evidence>
<dbReference type="RefSeq" id="WP_012826380.1">
    <property type="nucleotide sequence ID" value="NC_013440.1"/>
</dbReference>
<dbReference type="GO" id="GO:0006304">
    <property type="term" value="P:DNA modification"/>
    <property type="evidence" value="ECO:0007669"/>
    <property type="project" value="InterPro"/>
</dbReference>
<protein>
    <recommendedName>
        <fullName evidence="1">site-specific DNA-methyltransferase (adenine-specific)</fullName>
        <ecNumber evidence="1">2.1.1.72</ecNumber>
    </recommendedName>
</protein>
<keyword evidence="10" id="KW-1185">Reference proteome</keyword>
<evidence type="ECO:0000313" key="10">
    <source>
        <dbReference type="Proteomes" id="UP000001880"/>
    </source>
</evidence>
<keyword evidence="3" id="KW-0808">Transferase</keyword>
<dbReference type="PRINTS" id="PR00507">
    <property type="entry name" value="N12N6MTFRASE"/>
</dbReference>
<dbReference type="PROSITE" id="PS00092">
    <property type="entry name" value="N6_MTASE"/>
    <property type="match status" value="1"/>
</dbReference>
<gene>
    <name evidence="9" type="ordered locus">Hoch_1202</name>
</gene>
<evidence type="ECO:0000259" key="7">
    <source>
        <dbReference type="Pfam" id="PF07669"/>
    </source>
</evidence>
<dbReference type="InterPro" id="IPR054277">
    <property type="entry name" value="DUF7008"/>
</dbReference>
<evidence type="ECO:0000256" key="6">
    <source>
        <dbReference type="SAM" id="MobiDB-lite"/>
    </source>
</evidence>
<dbReference type="KEGG" id="hoh:Hoch_1202"/>
<dbReference type="InterPro" id="IPR029063">
    <property type="entry name" value="SAM-dependent_MTases_sf"/>
</dbReference>
<sequence length="1282" mass="143779">MERTRYEELQKALQKQEKAIAKASIAWGRKAGKERVTRLHAEAETGGSFDDFLKVAAGRSAVRFLLRTVYVRVLEDLGILEEPRIRGLRSYEAFRALAPSLGYRAYFAWIFRDLAVDFPALFEPAPDELPMPGEELCRALWDLWHDQDGEGGLRYAWTGGDFDSRFLGDLYQDLDADVRKRYALLQTPDFVEEYILDHTMTPALEEFAPEALRDAGEAFRVLDPTCGSGHFLVGAFHRMADFWEARGMGRWAAAEQALDSVWGCDINPYAVDVARFRLLLEVVQRTGEKDLGRLSQLKLHLRAMDSLIPWEGPPKGQTGELFPGADRLSKYGTAEERALNAAFLQRDFHAVVGNPPYVVPKDPAKRDDYRVFWPNSAAGKYGLSAPFIERLFTLACEGGWTGQITGNAFTKREFGAAVVEKFLPTVDLTDIIDTSGAYIPGHGTPTLILFGRNREPVESVVRCVGGKLGEPVRPEVPSQGHYWSAIKYAPKSVSDESPYLTVSSYARVWLKKHPWNLKGGGASELQRRIRGKASFELKDKSKRLGLMTKPVLDDVYIPAPLWLLRLEPRGGVILAEGELIRDWGVGLGACAVSPNVPSSPYNVDVSLAETGPRRFAHFWRFRGLLWNRRSRATRFAPLRTIVGAQFYEFPFYYPQTLEGPQVCHASVATHNHFVFDRGGRLFKQTAPCVQLPGDSDGADYLSLTALLNSSTLGFWMRQVFYPKGGDKQGDGGRVWSEPWTDRLAYDSTKLKRAPIVTEDRAERVALAEQLDALAQERAAQLPAAVLGRSDWNPDELAAALAGAHDEYRALTARMVALQEELDWLTYQSYELLPRDTAAWNPVAPADAEPLAPGHRPFEIALARHNATCAPEERSEWFSRHGHDEVTDIPAHYSAATRARIQARLALIADNADMRLLEQPQFKRRWQMPAWDKEVAAACESWLLDRLEDLFAPPLADQASDDAAAAAPEPGPPPPLADPRPYTLEEITAAWQREPRVQAVADVYAGGRHTVLSLLAERLLDEHGLPDHPYRIYTDEGLRKLRQWQEVWRLQDREDAGEKVKIPKPPEFAKGDFQSERYFKLRGKLNVPRERFLVFAELLPARYGWNGWRDLKRALAQVESYTAVEQHPTAPLPRPSTDDPRRCGATLGLWESLPDVKRWVSAAEEGGLRALAEEVCQRSACPCEVVQAWQAWQSGTLEITAADDERDPDEVTLDDRILVMKRFGMGGVLSINDLQGWWNRGPAELDRILDTLVATGELTLKGKGNRRRYTPGAPKGQPKSPQA</sequence>
<dbReference type="GO" id="GO:0003676">
    <property type="term" value="F:nucleic acid binding"/>
    <property type="evidence" value="ECO:0007669"/>
    <property type="project" value="InterPro"/>
</dbReference>
<keyword evidence="4" id="KW-0949">S-adenosyl-L-methionine</keyword>
<feature type="region of interest" description="Disordered" evidence="6">
    <location>
        <begin position="1262"/>
        <end position="1282"/>
    </location>
</feature>
<name>D0LS72_HALO1</name>
<dbReference type="eggNOG" id="COG1002">
    <property type="taxonomic scope" value="Bacteria"/>
</dbReference>
<dbReference type="OrthoDB" id="9806213at2"/>
<evidence type="ECO:0000313" key="9">
    <source>
        <dbReference type="EMBL" id="ACY13769.1"/>
    </source>
</evidence>
<feature type="compositionally biased region" description="Low complexity" evidence="6">
    <location>
        <begin position="958"/>
        <end position="967"/>
    </location>
</feature>
<evidence type="ECO:0000259" key="8">
    <source>
        <dbReference type="Pfam" id="PF22654"/>
    </source>
</evidence>
<proteinExistence type="predicted"/>
<dbReference type="EC" id="2.1.1.72" evidence="1"/>
<dbReference type="Gene3D" id="3.40.50.150">
    <property type="entry name" value="Vaccinia Virus protein VP39"/>
    <property type="match status" value="1"/>
</dbReference>